<feature type="transmembrane region" description="Helical" evidence="2">
    <location>
        <begin position="223"/>
        <end position="245"/>
    </location>
</feature>
<dbReference type="PANTHER" id="PTHR40278">
    <property type="entry name" value="DNA UTILIZATION PROTEIN HOFN"/>
    <property type="match status" value="1"/>
</dbReference>
<feature type="region of interest" description="Disordered" evidence="1">
    <location>
        <begin position="371"/>
        <end position="392"/>
    </location>
</feature>
<sequence>MLIETLDRQLARLRTRLAKTPLPAFFAWWGESLLACLPQRWRELIADRNETLLLEQQGEEVVVLRERGRAAPTELGRIARSLSPEAQVAEYRRLRERIEDPAVQAIYCIDAGRVLRRTITLPAAAEENLRQVLSFEMDRQTPFKADQVYFDSRIVGRDSSGRNLQVELVLLPRPQLDAELTALAGGALAIDGVDIWRVGRGGQRSHVNLLPPERRAHRRDLRLPLNLGLIVLALVLLLLAMSKWLDNRAAAVESMREKVSQSDAQARQVSDLKRSLVDSIAGANFLSDKKRNEPLMVAVLADLTQRIPDDTFLERMNIENGQVQLQGQSREAAKLIGLLAESPYLANPTFQGAIQPDARTSKERFQITAGLKRTTAAEGAEGEAAKGASDGA</sequence>
<gene>
    <name evidence="3" type="ORF">DI564_07935</name>
</gene>
<dbReference type="InterPro" id="IPR052534">
    <property type="entry name" value="Extracell_DNA_Util/SecSys_Comp"/>
</dbReference>
<comment type="caution">
    <text evidence="3">The sequence shown here is derived from an EMBL/GenBank/DDBJ whole genome shotgun (WGS) entry which is preliminary data.</text>
</comment>
<reference evidence="3 4" key="1">
    <citation type="submission" date="2017-08" db="EMBL/GenBank/DDBJ databases">
        <title>Infants hospitalized years apart are colonized by the same room-sourced microbial strains.</title>
        <authorList>
            <person name="Brooks B."/>
            <person name="Olm M.R."/>
            <person name="Firek B.A."/>
            <person name="Baker R."/>
            <person name="Thomas B.C."/>
            <person name="Morowitz M.J."/>
            <person name="Banfield J.F."/>
        </authorList>
    </citation>
    <scope>NUCLEOTIDE SEQUENCE [LARGE SCALE GENOMIC DNA]</scope>
    <source>
        <strain evidence="3">S2_005_003_R2_42</strain>
    </source>
</reference>
<dbReference type="Gene3D" id="3.30.1490.300">
    <property type="match status" value="1"/>
</dbReference>
<dbReference type="SUPFAM" id="SSF53067">
    <property type="entry name" value="Actin-like ATPase domain"/>
    <property type="match status" value="1"/>
</dbReference>
<dbReference type="InterPro" id="IPR043129">
    <property type="entry name" value="ATPase_NBD"/>
</dbReference>
<evidence type="ECO:0000256" key="1">
    <source>
        <dbReference type="SAM" id="MobiDB-lite"/>
    </source>
</evidence>
<protein>
    <submittedName>
        <fullName evidence="3">Fimbrial assembly protein</fullName>
    </submittedName>
</protein>
<dbReference type="PANTHER" id="PTHR40278:SF1">
    <property type="entry name" value="DNA UTILIZATION PROTEIN HOFN"/>
    <property type="match status" value="1"/>
</dbReference>
<organism evidence="3 4">
    <name type="scientific">Rhodanobacter denitrificans</name>
    <dbReference type="NCBI Taxonomy" id="666685"/>
    <lineage>
        <taxon>Bacteria</taxon>
        <taxon>Pseudomonadati</taxon>
        <taxon>Pseudomonadota</taxon>
        <taxon>Gammaproteobacteria</taxon>
        <taxon>Lysobacterales</taxon>
        <taxon>Rhodanobacteraceae</taxon>
        <taxon>Rhodanobacter</taxon>
    </lineage>
</organism>
<dbReference type="Proteomes" id="UP000249046">
    <property type="component" value="Unassembled WGS sequence"/>
</dbReference>
<keyword evidence="2" id="KW-0472">Membrane</keyword>
<keyword evidence="2" id="KW-1133">Transmembrane helix</keyword>
<evidence type="ECO:0000313" key="4">
    <source>
        <dbReference type="Proteomes" id="UP000249046"/>
    </source>
</evidence>
<dbReference type="InterPro" id="IPR007813">
    <property type="entry name" value="PilN"/>
</dbReference>
<dbReference type="EMBL" id="QFPO01000005">
    <property type="protein sequence ID" value="PZQ16545.1"/>
    <property type="molecule type" value="Genomic_DNA"/>
</dbReference>
<evidence type="ECO:0000313" key="3">
    <source>
        <dbReference type="EMBL" id="PZQ16545.1"/>
    </source>
</evidence>
<dbReference type="AlphaFoldDB" id="A0A2W5KNS4"/>
<dbReference type="Pfam" id="PF05137">
    <property type="entry name" value="PilN"/>
    <property type="match status" value="1"/>
</dbReference>
<proteinExistence type="predicted"/>
<evidence type="ECO:0000256" key="2">
    <source>
        <dbReference type="SAM" id="Phobius"/>
    </source>
</evidence>
<name>A0A2W5KNS4_9GAMM</name>
<keyword evidence="2" id="KW-0812">Transmembrane</keyword>
<accession>A0A2W5KNS4</accession>